<proteinExistence type="predicted"/>
<dbReference type="AlphaFoldDB" id="A0A0A9F2C1"/>
<sequence>MGRGPHNAGSLTLAVHLEVATNPAPNQEAKKVEAVDLE</sequence>
<protein>
    <submittedName>
        <fullName evidence="1">Uncharacterized protein</fullName>
    </submittedName>
</protein>
<reference evidence="1" key="1">
    <citation type="submission" date="2014-09" db="EMBL/GenBank/DDBJ databases">
        <authorList>
            <person name="Magalhaes I.L.F."/>
            <person name="Oliveira U."/>
            <person name="Santos F.R."/>
            <person name="Vidigal T.H.D.A."/>
            <person name="Brescovit A.D."/>
            <person name="Santos A.J."/>
        </authorList>
    </citation>
    <scope>NUCLEOTIDE SEQUENCE</scope>
    <source>
        <tissue evidence="1">Shoot tissue taken approximately 20 cm above the soil surface</tissue>
    </source>
</reference>
<accession>A0A0A9F2C1</accession>
<reference evidence="1" key="2">
    <citation type="journal article" date="2015" name="Data Brief">
        <title>Shoot transcriptome of the giant reed, Arundo donax.</title>
        <authorList>
            <person name="Barrero R.A."/>
            <person name="Guerrero F.D."/>
            <person name="Moolhuijzen P."/>
            <person name="Goolsby J.A."/>
            <person name="Tidwell J."/>
            <person name="Bellgard S.E."/>
            <person name="Bellgard M.I."/>
        </authorList>
    </citation>
    <scope>NUCLEOTIDE SEQUENCE</scope>
    <source>
        <tissue evidence="1">Shoot tissue taken approximately 20 cm above the soil surface</tissue>
    </source>
</reference>
<dbReference type="EMBL" id="GBRH01193610">
    <property type="protein sequence ID" value="JAE04286.1"/>
    <property type="molecule type" value="Transcribed_RNA"/>
</dbReference>
<evidence type="ECO:0000313" key="1">
    <source>
        <dbReference type="EMBL" id="JAE04286.1"/>
    </source>
</evidence>
<name>A0A0A9F2C1_ARUDO</name>
<organism evidence="1">
    <name type="scientific">Arundo donax</name>
    <name type="common">Giant reed</name>
    <name type="synonym">Donax arundinaceus</name>
    <dbReference type="NCBI Taxonomy" id="35708"/>
    <lineage>
        <taxon>Eukaryota</taxon>
        <taxon>Viridiplantae</taxon>
        <taxon>Streptophyta</taxon>
        <taxon>Embryophyta</taxon>
        <taxon>Tracheophyta</taxon>
        <taxon>Spermatophyta</taxon>
        <taxon>Magnoliopsida</taxon>
        <taxon>Liliopsida</taxon>
        <taxon>Poales</taxon>
        <taxon>Poaceae</taxon>
        <taxon>PACMAD clade</taxon>
        <taxon>Arundinoideae</taxon>
        <taxon>Arundineae</taxon>
        <taxon>Arundo</taxon>
    </lineage>
</organism>